<protein>
    <submittedName>
        <fullName evidence="1">Uncharacterized protein</fullName>
    </submittedName>
</protein>
<dbReference type="EMBL" id="MHPA01000031">
    <property type="protein sequence ID" value="OGZ71997.1"/>
    <property type="molecule type" value="Genomic_DNA"/>
</dbReference>
<comment type="caution">
    <text evidence="1">The sequence shown here is derived from an EMBL/GenBank/DDBJ whole genome shotgun (WGS) entry which is preliminary data.</text>
</comment>
<dbReference type="AlphaFoldDB" id="A0A1G2IBN8"/>
<organism evidence="1 2">
    <name type="scientific">Candidatus Staskawiczbacteria bacterium RIFCSPLOWO2_01_FULL_38_12b</name>
    <dbReference type="NCBI Taxonomy" id="1802214"/>
    <lineage>
        <taxon>Bacteria</taxon>
        <taxon>Candidatus Staskawicziibacteriota</taxon>
    </lineage>
</organism>
<name>A0A1G2IBN8_9BACT</name>
<accession>A0A1G2IBN8</accession>
<dbReference type="STRING" id="1802214.A2908_00960"/>
<evidence type="ECO:0000313" key="2">
    <source>
        <dbReference type="Proteomes" id="UP000176774"/>
    </source>
</evidence>
<gene>
    <name evidence="1" type="ORF">A2908_00960</name>
</gene>
<proteinExistence type="predicted"/>
<dbReference type="Proteomes" id="UP000176774">
    <property type="component" value="Unassembled WGS sequence"/>
</dbReference>
<sequence length="130" mass="14792">MPQHQKREKNTRDDALGEIPINEEVADYKEDAKEAGEKIGVADNQITREAIRKEIENADLDDSIKMQAQSAANDAKLLDEQEKLKTLLQTAQQKGVMFALQVAKNMDDPYILDLLHDMLVKGGYYKKFKK</sequence>
<reference evidence="1 2" key="1">
    <citation type="journal article" date="2016" name="Nat. Commun.">
        <title>Thousands of microbial genomes shed light on interconnected biogeochemical processes in an aquifer system.</title>
        <authorList>
            <person name="Anantharaman K."/>
            <person name="Brown C.T."/>
            <person name="Hug L.A."/>
            <person name="Sharon I."/>
            <person name="Castelle C.J."/>
            <person name="Probst A.J."/>
            <person name="Thomas B.C."/>
            <person name="Singh A."/>
            <person name="Wilkins M.J."/>
            <person name="Karaoz U."/>
            <person name="Brodie E.L."/>
            <person name="Williams K.H."/>
            <person name="Hubbard S.S."/>
            <person name="Banfield J.F."/>
        </authorList>
    </citation>
    <scope>NUCLEOTIDE SEQUENCE [LARGE SCALE GENOMIC DNA]</scope>
</reference>
<evidence type="ECO:0000313" key="1">
    <source>
        <dbReference type="EMBL" id="OGZ71997.1"/>
    </source>
</evidence>